<dbReference type="OrthoDB" id="78669at2759"/>
<feature type="signal peptide" evidence="10">
    <location>
        <begin position="1"/>
        <end position="18"/>
    </location>
</feature>
<evidence type="ECO:0000256" key="4">
    <source>
        <dbReference type="ARBA" id="ARBA00022692"/>
    </source>
</evidence>
<keyword evidence="6" id="KW-0406">Ion transport</keyword>
<reference evidence="12 13" key="1">
    <citation type="submission" date="2016-07" db="EMBL/GenBank/DDBJ databases">
        <title>Pervasive Adenine N6-methylation of Active Genes in Fungi.</title>
        <authorList>
            <consortium name="DOE Joint Genome Institute"/>
            <person name="Mondo S.J."/>
            <person name="Dannebaum R.O."/>
            <person name="Kuo R.C."/>
            <person name="Labutti K."/>
            <person name="Haridas S."/>
            <person name="Kuo A."/>
            <person name="Salamov A."/>
            <person name="Ahrendt S.R."/>
            <person name="Lipzen A."/>
            <person name="Sullivan W."/>
            <person name="Andreopoulos W.B."/>
            <person name="Clum A."/>
            <person name="Lindquist E."/>
            <person name="Daum C."/>
            <person name="Ramamoorthy G.K."/>
            <person name="Gryganskyi A."/>
            <person name="Culley D."/>
            <person name="Magnuson J.K."/>
            <person name="James T.Y."/>
            <person name="O'Malley M.A."/>
            <person name="Stajich J.E."/>
            <person name="Spatafora J.W."/>
            <person name="Visel A."/>
            <person name="Grigoriev I.V."/>
        </authorList>
    </citation>
    <scope>NUCLEOTIDE SEQUENCE [LARGE SCALE GENOMIC DNA]</scope>
    <source>
        <strain evidence="12 13">JEL800</strain>
    </source>
</reference>
<evidence type="ECO:0000256" key="8">
    <source>
        <dbReference type="SAM" id="MobiDB-lite"/>
    </source>
</evidence>
<protein>
    <submittedName>
        <fullName evidence="12">Cation efflux protein</fullName>
    </submittedName>
</protein>
<evidence type="ECO:0000256" key="7">
    <source>
        <dbReference type="ARBA" id="ARBA00023136"/>
    </source>
</evidence>
<evidence type="ECO:0000256" key="10">
    <source>
        <dbReference type="SAM" id="SignalP"/>
    </source>
</evidence>
<organism evidence="12 13">
    <name type="scientific">Rhizoclosmatium globosum</name>
    <dbReference type="NCBI Taxonomy" id="329046"/>
    <lineage>
        <taxon>Eukaryota</taxon>
        <taxon>Fungi</taxon>
        <taxon>Fungi incertae sedis</taxon>
        <taxon>Chytridiomycota</taxon>
        <taxon>Chytridiomycota incertae sedis</taxon>
        <taxon>Chytridiomycetes</taxon>
        <taxon>Chytridiales</taxon>
        <taxon>Chytriomycetaceae</taxon>
        <taxon>Rhizoclosmatium</taxon>
    </lineage>
</organism>
<dbReference type="GO" id="GO:0006882">
    <property type="term" value="P:intracellular zinc ion homeostasis"/>
    <property type="evidence" value="ECO:0007669"/>
    <property type="project" value="InterPro"/>
</dbReference>
<dbReference type="PANTHER" id="PTHR45755">
    <property type="match status" value="1"/>
</dbReference>
<feature type="transmembrane region" description="Helical" evidence="9">
    <location>
        <begin position="40"/>
        <end position="57"/>
    </location>
</feature>
<evidence type="ECO:0000259" key="11">
    <source>
        <dbReference type="Pfam" id="PF01545"/>
    </source>
</evidence>
<dbReference type="Gene3D" id="1.20.1510.10">
    <property type="entry name" value="Cation efflux protein transmembrane domain"/>
    <property type="match status" value="1"/>
</dbReference>
<dbReference type="InterPro" id="IPR027469">
    <property type="entry name" value="Cation_efflux_TMD_sf"/>
</dbReference>
<evidence type="ECO:0000256" key="5">
    <source>
        <dbReference type="ARBA" id="ARBA00022989"/>
    </source>
</evidence>
<evidence type="ECO:0000256" key="1">
    <source>
        <dbReference type="ARBA" id="ARBA00004141"/>
    </source>
</evidence>
<feature type="chain" id="PRO_5012192277" evidence="10">
    <location>
        <begin position="19"/>
        <end position="325"/>
    </location>
</feature>
<sequence>MLFDSTALILSLIASVIAKWPANSQFTYGFGRVETLTGFANALALVFASVGIIWEACERMLDPPKLEDLNKLLIVSILGFLVNLVGIFAFDHGGMGHDHGHGGHGHSHGHESHSFGHEHEPKGGHSHADEHSHGGHAHESHGGHGGHSHGGYADYEPVTAASSHHHHGGSHSHSHNPLMHGMFLHVLSDTLGSVGVIISTLFIMWFGWTWTDPFISLVIAVLTLVSIWPLLKGSSNTLLQRIPESLDSYRLSECYRKITQMEGVVGYTSPHFWELSQGKNMGTIKIQINDRCNPDLLRIKIVAVFRDVGVTDMVVQMEKDVVQGY</sequence>
<feature type="compositionally biased region" description="Basic and acidic residues" evidence="8">
    <location>
        <begin position="108"/>
        <end position="142"/>
    </location>
</feature>
<dbReference type="InterPro" id="IPR058533">
    <property type="entry name" value="Cation_efflux_TM"/>
</dbReference>
<dbReference type="Pfam" id="PF01545">
    <property type="entry name" value="Cation_efflux"/>
    <property type="match status" value="1"/>
</dbReference>
<feature type="transmembrane region" description="Helical" evidence="9">
    <location>
        <begin position="214"/>
        <end position="231"/>
    </location>
</feature>
<feature type="domain" description="Cation efflux protein transmembrane" evidence="11">
    <location>
        <begin position="1"/>
        <end position="239"/>
    </location>
</feature>
<evidence type="ECO:0000256" key="9">
    <source>
        <dbReference type="SAM" id="Phobius"/>
    </source>
</evidence>
<accession>A0A1Y2BQC6</accession>
<dbReference type="Proteomes" id="UP000193642">
    <property type="component" value="Unassembled WGS sequence"/>
</dbReference>
<dbReference type="EMBL" id="MCGO01000053">
    <property type="protein sequence ID" value="ORY36940.1"/>
    <property type="molecule type" value="Genomic_DNA"/>
</dbReference>
<keyword evidence="7 9" id="KW-0472">Membrane</keyword>
<evidence type="ECO:0000256" key="3">
    <source>
        <dbReference type="ARBA" id="ARBA00022448"/>
    </source>
</evidence>
<feature type="transmembrane region" description="Helical" evidence="9">
    <location>
        <begin position="69"/>
        <end position="90"/>
    </location>
</feature>
<evidence type="ECO:0000313" key="12">
    <source>
        <dbReference type="EMBL" id="ORY36940.1"/>
    </source>
</evidence>
<dbReference type="SUPFAM" id="SSF161111">
    <property type="entry name" value="Cation efflux protein transmembrane domain-like"/>
    <property type="match status" value="1"/>
</dbReference>
<dbReference type="AlphaFoldDB" id="A0A1Y2BQC6"/>
<comment type="similarity">
    <text evidence="2">Belongs to the cation diffusion facilitator (CDF) transporter (TC 2.A.4) family. SLC30A subfamily.</text>
</comment>
<comment type="caution">
    <text evidence="12">The sequence shown here is derived from an EMBL/GenBank/DDBJ whole genome shotgun (WGS) entry which is preliminary data.</text>
</comment>
<dbReference type="PANTHER" id="PTHR45755:SF4">
    <property type="entry name" value="ZINC TRANSPORTER 7"/>
    <property type="match status" value="1"/>
</dbReference>
<feature type="transmembrane region" description="Helical" evidence="9">
    <location>
        <begin position="182"/>
        <end position="207"/>
    </location>
</feature>
<dbReference type="STRING" id="329046.A0A1Y2BQC6"/>
<dbReference type="InterPro" id="IPR002524">
    <property type="entry name" value="Cation_efflux"/>
</dbReference>
<dbReference type="GO" id="GO:1904257">
    <property type="term" value="P:zinc ion import into Golgi lumen"/>
    <property type="evidence" value="ECO:0007669"/>
    <property type="project" value="TreeGrafter"/>
</dbReference>
<keyword evidence="10" id="KW-0732">Signal</keyword>
<comment type="subcellular location">
    <subcellularLocation>
        <location evidence="1">Membrane</location>
        <topology evidence="1">Multi-pass membrane protein</topology>
    </subcellularLocation>
</comment>
<dbReference type="GO" id="GO:0031410">
    <property type="term" value="C:cytoplasmic vesicle"/>
    <property type="evidence" value="ECO:0007669"/>
    <property type="project" value="TreeGrafter"/>
</dbReference>
<keyword evidence="3" id="KW-0813">Transport</keyword>
<proteinExistence type="inferred from homology"/>
<keyword evidence="4 9" id="KW-0812">Transmembrane</keyword>
<dbReference type="GO" id="GO:0016020">
    <property type="term" value="C:membrane"/>
    <property type="evidence" value="ECO:0007669"/>
    <property type="project" value="UniProtKB-SubCell"/>
</dbReference>
<keyword evidence="5 9" id="KW-1133">Transmembrane helix</keyword>
<dbReference type="InterPro" id="IPR045316">
    <property type="entry name" value="Msc2-like"/>
</dbReference>
<name>A0A1Y2BQC6_9FUNG</name>
<dbReference type="GO" id="GO:0005794">
    <property type="term" value="C:Golgi apparatus"/>
    <property type="evidence" value="ECO:0007669"/>
    <property type="project" value="TreeGrafter"/>
</dbReference>
<evidence type="ECO:0000313" key="13">
    <source>
        <dbReference type="Proteomes" id="UP000193642"/>
    </source>
</evidence>
<keyword evidence="13" id="KW-1185">Reference proteome</keyword>
<evidence type="ECO:0000256" key="2">
    <source>
        <dbReference type="ARBA" id="ARBA00008873"/>
    </source>
</evidence>
<feature type="region of interest" description="Disordered" evidence="8">
    <location>
        <begin position="99"/>
        <end position="155"/>
    </location>
</feature>
<dbReference type="NCBIfam" id="TIGR01297">
    <property type="entry name" value="CDF"/>
    <property type="match status" value="1"/>
</dbReference>
<evidence type="ECO:0000256" key="6">
    <source>
        <dbReference type="ARBA" id="ARBA00023065"/>
    </source>
</evidence>
<dbReference type="GO" id="GO:0005385">
    <property type="term" value="F:zinc ion transmembrane transporter activity"/>
    <property type="evidence" value="ECO:0007669"/>
    <property type="project" value="InterPro"/>
</dbReference>
<gene>
    <name evidence="12" type="ORF">BCR33DRAFT_790086</name>
</gene>